<organism evidence="2 3">
    <name type="scientific">Variovorax paradoxus</name>
    <dbReference type="NCBI Taxonomy" id="34073"/>
    <lineage>
        <taxon>Bacteria</taxon>
        <taxon>Pseudomonadati</taxon>
        <taxon>Pseudomonadota</taxon>
        <taxon>Betaproteobacteria</taxon>
        <taxon>Burkholderiales</taxon>
        <taxon>Comamonadaceae</taxon>
        <taxon>Variovorax</taxon>
    </lineage>
</organism>
<dbReference type="EMBL" id="CP045644">
    <property type="protein sequence ID" value="QFZ84585.1"/>
    <property type="molecule type" value="Genomic_DNA"/>
</dbReference>
<evidence type="ECO:0000313" key="3">
    <source>
        <dbReference type="Proteomes" id="UP000326780"/>
    </source>
</evidence>
<feature type="domain" description="DUF6876" evidence="1">
    <location>
        <begin position="6"/>
        <end position="108"/>
    </location>
</feature>
<gene>
    <name evidence="2" type="ORF">GFK26_18325</name>
</gene>
<evidence type="ECO:0000259" key="1">
    <source>
        <dbReference type="Pfam" id="PF21781"/>
    </source>
</evidence>
<evidence type="ECO:0000313" key="2">
    <source>
        <dbReference type="EMBL" id="QFZ84585.1"/>
    </source>
</evidence>
<dbReference type="AlphaFoldDB" id="A0A5Q0M7U7"/>
<dbReference type="RefSeq" id="WP_153283203.1">
    <property type="nucleotide sequence ID" value="NZ_CP045644.1"/>
</dbReference>
<accession>A0A5Q0M7U7</accession>
<proteinExistence type="predicted"/>
<name>A0A5Q0M7U7_VARPD</name>
<dbReference type="Proteomes" id="UP000326780">
    <property type="component" value="Chromosome"/>
</dbReference>
<dbReference type="InterPro" id="IPR049241">
    <property type="entry name" value="DUF6876"/>
</dbReference>
<dbReference type="Pfam" id="PF21781">
    <property type="entry name" value="DUF6876"/>
    <property type="match status" value="1"/>
</dbReference>
<sequence>MNDGHELLRNMQQFSGAEQLFRHGLVRDFNYTEGVRFFAQNAGGGAYWLLDILATEPAIRSLVLDEREGCGFASVRLKVTGSKAHLIVDDGNGNTKFRRFVDPTDCPERPKTKLDPEGVWLFFIESSQLGDGKLCMTMMWPSER</sequence>
<protein>
    <recommendedName>
        <fullName evidence="1">DUF6876 domain-containing protein</fullName>
    </recommendedName>
</protein>
<reference evidence="2 3" key="1">
    <citation type="submission" date="2019-10" db="EMBL/GenBank/DDBJ databases">
        <title>Complete genome sequence of Variovorax paradoxus 5C-2.</title>
        <authorList>
            <person name="Gogoleva N.E."/>
            <person name="Balkin A.S."/>
        </authorList>
    </citation>
    <scope>NUCLEOTIDE SEQUENCE [LARGE SCALE GENOMIC DNA]</scope>
    <source>
        <strain evidence="2 3">5C-2</strain>
    </source>
</reference>